<keyword evidence="2" id="KW-1185">Reference proteome</keyword>
<protein>
    <recommendedName>
        <fullName evidence="3">TetR family transcriptional regulator</fullName>
    </recommendedName>
</protein>
<accession>A0A7W7AEX0</accession>
<name>A0A7W7AEX0_9SPHN</name>
<dbReference type="EMBL" id="JACHOA010000006">
    <property type="protein sequence ID" value="MBB4615044.1"/>
    <property type="molecule type" value="Genomic_DNA"/>
</dbReference>
<gene>
    <name evidence="1" type="ORF">GGR37_003334</name>
</gene>
<comment type="caution">
    <text evidence="1">The sequence shown here is derived from an EMBL/GenBank/DDBJ whole genome shotgun (WGS) entry which is preliminary data.</text>
</comment>
<evidence type="ECO:0000313" key="2">
    <source>
        <dbReference type="Proteomes" id="UP000538566"/>
    </source>
</evidence>
<evidence type="ECO:0008006" key="3">
    <source>
        <dbReference type="Google" id="ProtNLM"/>
    </source>
</evidence>
<reference evidence="1 2" key="1">
    <citation type="submission" date="2020-08" db="EMBL/GenBank/DDBJ databases">
        <title>Genomic Encyclopedia of Type Strains, Phase IV (KMG-IV): sequencing the most valuable type-strain genomes for metagenomic binning, comparative biology and taxonomic classification.</title>
        <authorList>
            <person name="Goeker M."/>
        </authorList>
    </citation>
    <scope>NUCLEOTIDE SEQUENCE [LARGE SCALE GENOMIC DNA]</scope>
    <source>
        <strain evidence="1 2">DSM 17507</strain>
    </source>
</reference>
<organism evidence="1 2">
    <name type="scientific">Novosphingobium taihuense</name>
    <dbReference type="NCBI Taxonomy" id="260085"/>
    <lineage>
        <taxon>Bacteria</taxon>
        <taxon>Pseudomonadati</taxon>
        <taxon>Pseudomonadota</taxon>
        <taxon>Alphaproteobacteria</taxon>
        <taxon>Sphingomonadales</taxon>
        <taxon>Sphingomonadaceae</taxon>
        <taxon>Novosphingobium</taxon>
    </lineage>
</organism>
<sequence>MFDEVVAQPFNRLMQDFITQRPTTADLEAHEHHIFTSVYKLIEQNQALFAALLSSKAGSSEDGTVPSFDGLLSFFRLGTEEQLQKYRSRGETPPFDIGVGLRLAFGMLASSVLLRDWLFPDGAPTGEAIVNMLEHLVKRALDPA</sequence>
<evidence type="ECO:0000313" key="1">
    <source>
        <dbReference type="EMBL" id="MBB4615044.1"/>
    </source>
</evidence>
<dbReference type="AlphaFoldDB" id="A0A7W7AEX0"/>
<proteinExistence type="predicted"/>
<dbReference type="Proteomes" id="UP000538566">
    <property type="component" value="Unassembled WGS sequence"/>
</dbReference>